<dbReference type="GO" id="GO:0005524">
    <property type="term" value="F:ATP binding"/>
    <property type="evidence" value="ECO:0007669"/>
    <property type="project" value="InterPro"/>
</dbReference>
<proteinExistence type="predicted"/>
<evidence type="ECO:0000256" key="1">
    <source>
        <dbReference type="ARBA" id="ARBA00004752"/>
    </source>
</evidence>
<dbReference type="GO" id="GO:0016881">
    <property type="term" value="F:acid-amino acid ligase activity"/>
    <property type="evidence" value="ECO:0007669"/>
    <property type="project" value="InterPro"/>
</dbReference>
<reference evidence="4 5" key="1">
    <citation type="submission" date="2017-03" db="EMBL/GenBank/DDBJ databases">
        <title>wgs assembly of Dolosigranulum pigrum KPL CDC strains.</title>
        <authorList>
            <person name="Brugger S.D."/>
            <person name="Pettigrew M."/>
            <person name="Kong Y."/>
            <person name="Lemon K.P."/>
        </authorList>
    </citation>
    <scope>NUCLEOTIDE SEQUENCE [LARGE SCALE GENOMIC DNA]</scope>
    <source>
        <strain evidence="4 5">KPL1931_CDC4294-98</strain>
    </source>
</reference>
<evidence type="ECO:0000259" key="3">
    <source>
        <dbReference type="Pfam" id="PF08353"/>
    </source>
</evidence>
<sequence>MKNNTDKMIVNSKILSNYEFIIEELGSMTLKSTIATSTAKLAKMGLNATKRSGSSLPGKLAQRLDPQILTHLTEDKQVILVTGTNGKTTTTALLSEMLRTEFDVVTNDSGANMEQGLITSLILKGQDKDIAVLETDEVYVRKLSPQLTIDYLVITNVFDDQVDRLGSKEQTLQTILAGVKHQPQAKLILNGDLELMHEIDIENHQLFFGKDFANANYKLHDVSIGLNQSQLKINDTALTAPFSGMYNMYNVAAAYAVAKELGISDEHIAQALRNFKRIEGRQEVIHIAGKDVVFNLVKNTAGFNATLDVIKLDNRQKACVLAFNNKPADGEDMSWLDEADFEQLANMSVTRTYYGGMYQKPLGERARRAGFDELIEFNSPEELLGYIKCEENDVVHIVANYTALYDIRNEFVKLGVIDE</sequence>
<organism evidence="4 5">
    <name type="scientific">Dolosigranulum pigrum</name>
    <dbReference type="NCBI Taxonomy" id="29394"/>
    <lineage>
        <taxon>Bacteria</taxon>
        <taxon>Bacillati</taxon>
        <taxon>Bacillota</taxon>
        <taxon>Bacilli</taxon>
        <taxon>Lactobacillales</taxon>
        <taxon>Carnobacteriaceae</taxon>
        <taxon>Dolosigranulum</taxon>
    </lineage>
</organism>
<dbReference type="Proteomes" id="UP000249099">
    <property type="component" value="Unassembled WGS sequence"/>
</dbReference>
<dbReference type="AlphaFoldDB" id="A0A328KSB1"/>
<dbReference type="PANTHER" id="PTHR23135:SF7">
    <property type="entry name" value="LIPID II ISOGLUTAMINYL SYNTHASE (GLUTAMINE-HYDROLYZING) SUBUNIT MURT"/>
    <property type="match status" value="1"/>
</dbReference>
<dbReference type="Gene3D" id="3.40.1190.10">
    <property type="entry name" value="Mur-like, catalytic domain"/>
    <property type="match status" value="1"/>
</dbReference>
<dbReference type="PANTHER" id="PTHR23135">
    <property type="entry name" value="MUR LIGASE FAMILY MEMBER"/>
    <property type="match status" value="1"/>
</dbReference>
<evidence type="ECO:0000259" key="2">
    <source>
        <dbReference type="Pfam" id="PF08245"/>
    </source>
</evidence>
<dbReference type="InterPro" id="IPR036565">
    <property type="entry name" value="Mur-like_cat_sf"/>
</dbReference>
<dbReference type="SUPFAM" id="SSF53623">
    <property type="entry name" value="MurD-like peptide ligases, catalytic domain"/>
    <property type="match status" value="1"/>
</dbReference>
<evidence type="ECO:0000313" key="5">
    <source>
        <dbReference type="Proteomes" id="UP000249099"/>
    </source>
</evidence>
<gene>
    <name evidence="4" type="ORF">B8A44_03510</name>
</gene>
<dbReference type="InterPro" id="IPR013221">
    <property type="entry name" value="Mur_ligase_cen"/>
</dbReference>
<name>A0A328KSB1_9LACT</name>
<dbReference type="EMBL" id="NAQV01000009">
    <property type="protein sequence ID" value="RAN64147.1"/>
    <property type="molecule type" value="Genomic_DNA"/>
</dbReference>
<dbReference type="InterPro" id="IPR013564">
    <property type="entry name" value="MurT_C"/>
</dbReference>
<comment type="caution">
    <text evidence="4">The sequence shown here is derived from an EMBL/GenBank/DDBJ whole genome shotgun (WGS) entry which is preliminary data.</text>
</comment>
<dbReference type="Pfam" id="PF08245">
    <property type="entry name" value="Mur_ligase_M"/>
    <property type="match status" value="1"/>
</dbReference>
<feature type="domain" description="Mur ligase central" evidence="2">
    <location>
        <begin position="81"/>
        <end position="258"/>
    </location>
</feature>
<dbReference type="Pfam" id="PF08353">
    <property type="entry name" value="MurT_C"/>
    <property type="match status" value="1"/>
</dbReference>
<evidence type="ECO:0000313" key="4">
    <source>
        <dbReference type="EMBL" id="RAN64147.1"/>
    </source>
</evidence>
<evidence type="ECO:0008006" key="6">
    <source>
        <dbReference type="Google" id="ProtNLM"/>
    </source>
</evidence>
<feature type="domain" description="Lipid II isoglutaminyl synthase (glutamine-hydrolyzing) subunit MurT C-terminal" evidence="3">
    <location>
        <begin position="296"/>
        <end position="404"/>
    </location>
</feature>
<comment type="pathway">
    <text evidence="1">Cell wall biogenesis; peptidoglycan biosynthesis.</text>
</comment>
<protein>
    <recommendedName>
        <fullName evidence="6">DUF1727 domain-containing protein</fullName>
    </recommendedName>
</protein>
<accession>A0A328KSB1</accession>